<sequence length="1054" mass="112776">MMRWIVAASLKFRVLVVAVAAGMMALGFVQLRKMPVDVFPEFAPPRVEIQTACLGLSAGEVESLVTVPLENALNGVEGLETMRSKSLAQLSSIELLFAPGTDLLNARQLVSERLVAVTPTLPTWAAPPFMLQPVSSMGRVMKIGLTSDSRSIIEMSMISYWTIRAKLLEVPGVANVAIWGEQLQMLQVQVDPKRMQAQQVSLDQVMTETADALEVGLLQFSDGAVIGTDGTVTTPNQTIGVRHVSPIRTAADLAKVTVANTGGRPLHLGDVADVVEDHQPLIGDAVIDGKPGLMLIVEKLPWANTIDVTEGVEQALRELQPGLSGITVDPTIFRPASFIETAVDNLTHALLLGCLFVVLVLALFLFEWRTALISLVAIPLSIVAAGLVLYYRGATINTMVLAGLVIAVGVVVDDAIIDIENIMRRLRQARAEGSDRSVASIVLDASLEVRGPIVYATMIIVAAAVPIFFLGGLTGAFFRPLAMSYTLAVLASLVVALTVTPALALLLLGRADLTRHQSPLVRWLQRGYTGLLGRVVRRPVSAYATAAVVLLFGLAALPGLGQSLLPEFKERNVFMHFITAPGSSNDEEIRMIQQVSGELREIPGVQSFGAHIGMAALGDETAGVNFGELWISIDPSVDYDQTVAAIEDVGKNYPGLLHNVYTYLRERTDEVLTGSGDAIVVRIYGQDLGVLRAKAEQVQQLMADTPGTAGRHVDLEVDVPQVEVQVDLAKAERYGIKPGDVRRASATLMAGEEVGDIFRDGKAYDVVVWSAPAARDSVADIENLPIDTPAGGHVRLGDVAAVRVVSTPNVILHDGTLRYIDVGSDVQGRDLGAVVNELDGKLRNMSFDRGYHAELLGEYAERQAAAQRILLFGTAAALLILILLRLSFDSWRLALLSFLTLPSALVGGVLAAYFFSGRTISLGSLVGLLTVLGIAARNGILLISHYQHLERHEGESFGRDLVLRGSRDRLSPILMTTLATGLALVPLVVLGDAPGHEIEHPMAVVIIGGLVTSTLLNLVIVPVLYLRFGRSRRAAASAEAAEPQAGPQPPPAVA</sequence>
<dbReference type="EMBL" id="BONG01000037">
    <property type="protein sequence ID" value="GIF91912.1"/>
    <property type="molecule type" value="Genomic_DNA"/>
</dbReference>
<feature type="transmembrane region" description="Helical" evidence="1">
    <location>
        <begin position="453"/>
        <end position="478"/>
    </location>
</feature>
<keyword evidence="3" id="KW-1185">Reference proteome</keyword>
<dbReference type="Gene3D" id="3.30.2090.10">
    <property type="entry name" value="Multidrug efflux transporter AcrB TolC docking domain, DN and DC subdomains"/>
    <property type="match status" value="2"/>
</dbReference>
<evidence type="ECO:0000313" key="2">
    <source>
        <dbReference type="EMBL" id="GIF91912.1"/>
    </source>
</evidence>
<dbReference type="Gene3D" id="3.30.70.1430">
    <property type="entry name" value="Multidrug efflux transporter AcrB pore domain"/>
    <property type="match status" value="2"/>
</dbReference>
<proteinExistence type="predicted"/>
<name>A0A8J3K3Q1_9ACTN</name>
<dbReference type="SUPFAM" id="SSF82714">
    <property type="entry name" value="Multidrug efflux transporter AcrB TolC docking domain, DN and DC subdomains"/>
    <property type="match status" value="2"/>
</dbReference>
<feature type="transmembrane region" description="Helical" evidence="1">
    <location>
        <begin position="12"/>
        <end position="31"/>
    </location>
</feature>
<feature type="transmembrane region" description="Helical" evidence="1">
    <location>
        <begin position="973"/>
        <end position="991"/>
    </location>
</feature>
<keyword evidence="1" id="KW-0812">Transmembrane</keyword>
<keyword evidence="1" id="KW-1133">Transmembrane helix</keyword>
<feature type="transmembrane region" description="Helical" evidence="1">
    <location>
        <begin position="893"/>
        <end position="915"/>
    </location>
</feature>
<feature type="transmembrane region" description="Helical" evidence="1">
    <location>
        <begin position="346"/>
        <end position="365"/>
    </location>
</feature>
<dbReference type="AlphaFoldDB" id="A0A8J3K3Q1"/>
<feature type="transmembrane region" description="Helical" evidence="1">
    <location>
        <begin position="921"/>
        <end position="943"/>
    </location>
</feature>
<dbReference type="InterPro" id="IPR001036">
    <property type="entry name" value="Acrflvin-R"/>
</dbReference>
<evidence type="ECO:0000313" key="3">
    <source>
        <dbReference type="Proteomes" id="UP000619293"/>
    </source>
</evidence>
<dbReference type="GO" id="GO:0005886">
    <property type="term" value="C:plasma membrane"/>
    <property type="evidence" value="ECO:0007669"/>
    <property type="project" value="TreeGrafter"/>
</dbReference>
<gene>
    <name evidence="2" type="ORF">Cch02nite_53560</name>
</gene>
<dbReference type="PRINTS" id="PR00702">
    <property type="entry name" value="ACRIFLAVINRP"/>
</dbReference>
<dbReference type="GO" id="GO:0042910">
    <property type="term" value="F:xenobiotic transmembrane transporter activity"/>
    <property type="evidence" value="ECO:0007669"/>
    <property type="project" value="TreeGrafter"/>
</dbReference>
<feature type="transmembrane region" description="Helical" evidence="1">
    <location>
        <begin position="1003"/>
        <end position="1026"/>
    </location>
</feature>
<dbReference type="PANTHER" id="PTHR32063:SF4">
    <property type="entry name" value="SLR6043 PROTEIN"/>
    <property type="match status" value="1"/>
</dbReference>
<evidence type="ECO:0000256" key="1">
    <source>
        <dbReference type="SAM" id="Phobius"/>
    </source>
</evidence>
<protein>
    <submittedName>
        <fullName evidence="2">Cation transporter</fullName>
    </submittedName>
</protein>
<dbReference type="Pfam" id="PF00873">
    <property type="entry name" value="ACR_tran"/>
    <property type="match status" value="1"/>
</dbReference>
<dbReference type="SUPFAM" id="SSF82693">
    <property type="entry name" value="Multidrug efflux transporter AcrB pore domain, PN1, PN2, PC1 and PC2 subdomains"/>
    <property type="match status" value="2"/>
</dbReference>
<feature type="transmembrane region" description="Helical" evidence="1">
    <location>
        <begin position="540"/>
        <end position="561"/>
    </location>
</feature>
<dbReference type="Gene3D" id="3.30.70.1320">
    <property type="entry name" value="Multidrug efflux transporter AcrB pore domain like"/>
    <property type="match status" value="1"/>
</dbReference>
<dbReference type="PANTHER" id="PTHR32063">
    <property type="match status" value="1"/>
</dbReference>
<dbReference type="RefSeq" id="WP_203736433.1">
    <property type="nucleotide sequence ID" value="NZ_BONG01000037.1"/>
</dbReference>
<keyword evidence="1" id="KW-0472">Membrane</keyword>
<dbReference type="Proteomes" id="UP000619293">
    <property type="component" value="Unassembled WGS sequence"/>
</dbReference>
<accession>A0A8J3K3Q1</accession>
<feature type="transmembrane region" description="Helical" evidence="1">
    <location>
        <begin position="484"/>
        <end position="508"/>
    </location>
</feature>
<dbReference type="Gene3D" id="3.30.70.1440">
    <property type="entry name" value="Multidrug efflux transporter AcrB pore domain"/>
    <property type="match status" value="1"/>
</dbReference>
<comment type="caution">
    <text evidence="2">The sequence shown here is derived from an EMBL/GenBank/DDBJ whole genome shotgun (WGS) entry which is preliminary data.</text>
</comment>
<dbReference type="SUPFAM" id="SSF82866">
    <property type="entry name" value="Multidrug efflux transporter AcrB transmembrane domain"/>
    <property type="match status" value="2"/>
</dbReference>
<feature type="transmembrane region" description="Helical" evidence="1">
    <location>
        <begin position="396"/>
        <end position="417"/>
    </location>
</feature>
<dbReference type="Gene3D" id="1.20.1640.10">
    <property type="entry name" value="Multidrug efflux transporter AcrB transmembrane domain"/>
    <property type="match status" value="2"/>
</dbReference>
<reference evidence="2 3" key="1">
    <citation type="submission" date="2021-01" db="EMBL/GenBank/DDBJ databases">
        <title>Whole genome shotgun sequence of Catellatospora chokoriensis NBRC 107358.</title>
        <authorList>
            <person name="Komaki H."/>
            <person name="Tamura T."/>
        </authorList>
    </citation>
    <scope>NUCLEOTIDE SEQUENCE [LARGE SCALE GENOMIC DNA]</scope>
    <source>
        <strain evidence="2 3">NBRC 107358</strain>
    </source>
</reference>
<dbReference type="InterPro" id="IPR027463">
    <property type="entry name" value="AcrB_DN_DC_subdom"/>
</dbReference>
<feature type="transmembrane region" description="Helical" evidence="1">
    <location>
        <begin position="869"/>
        <end position="886"/>
    </location>
</feature>
<feature type="transmembrane region" description="Helical" evidence="1">
    <location>
        <begin position="372"/>
        <end position="390"/>
    </location>
</feature>
<organism evidence="2 3">
    <name type="scientific">Catellatospora chokoriensis</name>
    <dbReference type="NCBI Taxonomy" id="310353"/>
    <lineage>
        <taxon>Bacteria</taxon>
        <taxon>Bacillati</taxon>
        <taxon>Actinomycetota</taxon>
        <taxon>Actinomycetes</taxon>
        <taxon>Micromonosporales</taxon>
        <taxon>Micromonosporaceae</taxon>
        <taxon>Catellatospora</taxon>
    </lineage>
</organism>